<sequence length="287" mass="31278">MQLRDGFSLARTQARERIESAVDLGRLFSIIDSDPAIVGAGVIFIDSDINVVTLREFQPICSVSVKRLILREAPAYMAMQEFARDIQANPRESKLLREAAGMAFSCVGAYLSWQVVYGGVTAAPITLGVSLVFSAVGVVSALSASSQCGIGFLRVAGETIKPEVLDRVDSNEWYVAVAKILDGIALAGAVASSFVTIRYVMVTKSATGKMFPNIIREMSYKERARLSAEIHWLQKELVVFPKAYTQEQIQQQTMIQLKDALASFLSVTGSLMSGHLKPLAIAIYGEF</sequence>
<comment type="caution">
    <text evidence="2">The sequence shown here is derived from an EMBL/GenBank/DDBJ whole genome shotgun (WGS) entry which is preliminary data.</text>
</comment>
<keyword evidence="3" id="KW-1185">Reference proteome</keyword>
<evidence type="ECO:0000313" key="3">
    <source>
        <dbReference type="Proteomes" id="UP000625247"/>
    </source>
</evidence>
<reference evidence="2 3" key="1">
    <citation type="journal article" date="2020" name="FEMS Microbiol. Ecol.">
        <title>Temporal dynamics of bacterial communities during seed development and maturation.</title>
        <authorList>
            <person name="Chesneau G."/>
            <person name="Torres-Cortes G."/>
            <person name="Briand M."/>
            <person name="Darrasse A."/>
            <person name="Preveaux A."/>
            <person name="Marais C."/>
            <person name="Jacques M.A."/>
            <person name="Shade A."/>
            <person name="Barret M."/>
        </authorList>
    </citation>
    <scope>NUCLEOTIDE SEQUENCE [LARGE SCALE GENOMIC DNA]</scope>
    <source>
        <strain evidence="2 3">CFBP13723</strain>
    </source>
</reference>
<evidence type="ECO:0000313" key="2">
    <source>
        <dbReference type="EMBL" id="MBD8119778.1"/>
    </source>
</evidence>
<gene>
    <name evidence="2" type="ORF">IFT62_00980</name>
</gene>
<dbReference type="Proteomes" id="UP000625247">
    <property type="component" value="Unassembled WGS sequence"/>
</dbReference>
<feature type="transmembrane region" description="Helical" evidence="1">
    <location>
        <begin position="122"/>
        <end position="144"/>
    </location>
</feature>
<accession>A0ABR9A2L5</accession>
<proteinExistence type="predicted"/>
<keyword evidence="1" id="KW-1133">Transmembrane helix</keyword>
<keyword evidence="1" id="KW-0812">Transmembrane</keyword>
<name>A0ABR9A2L5_9PSED</name>
<evidence type="ECO:0000256" key="1">
    <source>
        <dbReference type="SAM" id="Phobius"/>
    </source>
</evidence>
<organism evidence="2 3">
    <name type="scientific">Pseudomonas lutea</name>
    <dbReference type="NCBI Taxonomy" id="243924"/>
    <lineage>
        <taxon>Bacteria</taxon>
        <taxon>Pseudomonadati</taxon>
        <taxon>Pseudomonadota</taxon>
        <taxon>Gammaproteobacteria</taxon>
        <taxon>Pseudomonadales</taxon>
        <taxon>Pseudomonadaceae</taxon>
        <taxon>Pseudomonas</taxon>
    </lineage>
</organism>
<dbReference type="EMBL" id="JACYNP010000001">
    <property type="protein sequence ID" value="MBD8119778.1"/>
    <property type="molecule type" value="Genomic_DNA"/>
</dbReference>
<keyword evidence="1" id="KW-0472">Membrane</keyword>
<dbReference type="RefSeq" id="WP_191942736.1">
    <property type="nucleotide sequence ID" value="NZ_JACYNP010000001.1"/>
</dbReference>
<protein>
    <submittedName>
        <fullName evidence="2">NAD synthetase</fullName>
    </submittedName>
</protein>